<dbReference type="PROSITE" id="PS00893">
    <property type="entry name" value="NUDIX_BOX"/>
    <property type="match status" value="1"/>
</dbReference>
<evidence type="ECO:0000313" key="5">
    <source>
        <dbReference type="Proteomes" id="UP000023703"/>
    </source>
</evidence>
<evidence type="ECO:0000313" key="4">
    <source>
        <dbReference type="EMBL" id="AHW64450.1"/>
    </source>
</evidence>
<keyword evidence="5" id="KW-1185">Reference proteome</keyword>
<dbReference type="PANTHER" id="PTHR12149">
    <property type="entry name" value="FRUCTOSAMINE 3 KINASE-RELATED PROTEIN"/>
    <property type="match status" value="1"/>
</dbReference>
<dbReference type="CDD" id="cd04690">
    <property type="entry name" value="NUDIX_Hydrolase"/>
    <property type="match status" value="1"/>
</dbReference>
<feature type="domain" description="Nudix hydrolase" evidence="3">
    <location>
        <begin position="1"/>
        <end position="113"/>
    </location>
</feature>
<dbReference type="Proteomes" id="UP000023703">
    <property type="component" value="Chromosome"/>
</dbReference>
<dbReference type="HOGENOM" id="CLU_036517_0_2_11"/>
<name>X5EAL9_9CORY</name>
<dbReference type="SUPFAM" id="SSF55811">
    <property type="entry name" value="Nudix"/>
    <property type="match status" value="1"/>
</dbReference>
<dbReference type="SUPFAM" id="SSF56112">
    <property type="entry name" value="Protein kinase-like (PK-like)"/>
    <property type="match status" value="1"/>
</dbReference>
<dbReference type="KEGG" id="cgy:CGLY_10025"/>
<dbReference type="eggNOG" id="COG3001">
    <property type="taxonomic scope" value="Bacteria"/>
</dbReference>
<keyword evidence="1" id="KW-0378">Hydrolase</keyword>
<dbReference type="STRING" id="1404245.CGLY_10025"/>
<dbReference type="InterPro" id="IPR016477">
    <property type="entry name" value="Fructo-/Ketosamine-3-kinase"/>
</dbReference>
<dbReference type="AlphaFoldDB" id="X5EAL9"/>
<organism evidence="4 5">
    <name type="scientific">Corynebacterium glyciniphilum AJ 3170</name>
    <dbReference type="NCBI Taxonomy" id="1404245"/>
    <lineage>
        <taxon>Bacteria</taxon>
        <taxon>Bacillati</taxon>
        <taxon>Actinomycetota</taxon>
        <taxon>Actinomycetes</taxon>
        <taxon>Mycobacteriales</taxon>
        <taxon>Corynebacteriaceae</taxon>
        <taxon>Corynebacterium</taxon>
    </lineage>
</organism>
<dbReference type="Pfam" id="PF03881">
    <property type="entry name" value="Fructosamin_kin"/>
    <property type="match status" value="1"/>
</dbReference>
<dbReference type="Gene3D" id="1.10.510.10">
    <property type="entry name" value="Transferase(Phosphotransferase) domain 1"/>
    <property type="match status" value="1"/>
</dbReference>
<sequence length="370" mass="39189">MLTVRKHGTRLYQYPGGKPEPGEPASATAVREVGEETGIDVPPSSLEFIGTFTAPAANEEGKAVTADLFMHSGDADVSPVVAAEIADARWLPVGTPDHTPDDPAHPLAPLMFTTFPHLVEATTFKKHNPGRPGAWEQSCLDWLHDAAGHGGVPVAGVRARTDAGNLLLRRVTSARPDAPAAEEFGRRLAVTHASGAASFGSGPAGWHGPGYQGPNDSLLELPLAPHPTWGSYYADVVLAPLAHRVPGGIRGTDLLLERLTTGDFDDGRPPARLHGDLWSGNLMWSPQGAVLIDPSSHGGHGLTDLGFLSMFGAPHLDRIFDAYAEAAELPSGWRELLPLHRLHVLYLHAAVFGGGYVAEAASTVRHVLSL</sequence>
<accession>X5EAL9</accession>
<dbReference type="Pfam" id="PF00293">
    <property type="entry name" value="NUDIX"/>
    <property type="match status" value="1"/>
</dbReference>
<feature type="region of interest" description="Disordered" evidence="2">
    <location>
        <begin position="1"/>
        <end position="25"/>
    </location>
</feature>
<gene>
    <name evidence="4" type="ORF">CGLY_10025</name>
</gene>
<dbReference type="PANTHER" id="PTHR12149:SF8">
    <property type="entry name" value="PROTEIN-RIBULOSAMINE 3-KINASE"/>
    <property type="match status" value="1"/>
</dbReference>
<dbReference type="GO" id="GO:0016787">
    <property type="term" value="F:hydrolase activity"/>
    <property type="evidence" value="ECO:0007669"/>
    <property type="project" value="UniProtKB-KW"/>
</dbReference>
<dbReference type="InterPro" id="IPR000086">
    <property type="entry name" value="NUDIX_hydrolase_dom"/>
</dbReference>
<dbReference type="EMBL" id="CP006842">
    <property type="protein sequence ID" value="AHW64450.1"/>
    <property type="molecule type" value="Genomic_DNA"/>
</dbReference>
<evidence type="ECO:0000256" key="2">
    <source>
        <dbReference type="SAM" id="MobiDB-lite"/>
    </source>
</evidence>
<dbReference type="eggNOG" id="COG0494">
    <property type="taxonomic scope" value="Bacteria"/>
</dbReference>
<dbReference type="InterPro" id="IPR015797">
    <property type="entry name" value="NUDIX_hydrolase-like_dom_sf"/>
</dbReference>
<evidence type="ECO:0000259" key="3">
    <source>
        <dbReference type="PROSITE" id="PS51462"/>
    </source>
</evidence>
<dbReference type="InterPro" id="IPR011009">
    <property type="entry name" value="Kinase-like_dom_sf"/>
</dbReference>
<dbReference type="InterPro" id="IPR020084">
    <property type="entry name" value="NUDIX_hydrolase_CS"/>
</dbReference>
<protein>
    <submittedName>
        <fullName evidence="4">Protein NUDIX domain-containing protein</fullName>
    </submittedName>
</protein>
<evidence type="ECO:0000256" key="1">
    <source>
        <dbReference type="ARBA" id="ARBA00022801"/>
    </source>
</evidence>
<dbReference type="PROSITE" id="PS51462">
    <property type="entry name" value="NUDIX"/>
    <property type="match status" value="1"/>
</dbReference>
<dbReference type="Gene3D" id="1.20.1270.240">
    <property type="match status" value="1"/>
</dbReference>
<proteinExistence type="predicted"/>
<dbReference type="Gene3D" id="3.90.79.10">
    <property type="entry name" value="Nucleoside Triphosphate Pyrophosphohydrolase"/>
    <property type="match status" value="1"/>
</dbReference>
<reference evidence="4 5" key="1">
    <citation type="journal article" date="2015" name="Int. J. Syst. Evol. Microbiol.">
        <title>Revisiting Corynebacterium glyciniphilum (ex Kubota et al., 1972) sp. nov., nom. rev., isolated from putrefied banana.</title>
        <authorList>
            <person name="Al-Dilaimi A."/>
            <person name="Bednarz H."/>
            <person name="Lomker A."/>
            <person name="Niehaus K."/>
            <person name="Kalinowski J."/>
            <person name="Ruckert C."/>
        </authorList>
    </citation>
    <scope>NUCLEOTIDE SEQUENCE [LARGE SCALE GENOMIC DNA]</scope>
    <source>
        <strain evidence="4">AJ 3170</strain>
    </source>
</reference>